<comment type="caution">
    <text evidence="1">The sequence shown here is derived from an EMBL/GenBank/DDBJ whole genome shotgun (WGS) entry which is preliminary data.</text>
</comment>
<reference evidence="1 2" key="1">
    <citation type="journal article" date="2022" name="Hortic Res">
        <title>A haplotype resolved chromosomal level avocado genome allows analysis of novel avocado genes.</title>
        <authorList>
            <person name="Nath O."/>
            <person name="Fletcher S.J."/>
            <person name="Hayward A."/>
            <person name="Shaw L.M."/>
            <person name="Masouleh A.K."/>
            <person name="Furtado A."/>
            <person name="Henry R.J."/>
            <person name="Mitter N."/>
        </authorList>
    </citation>
    <scope>NUCLEOTIDE SEQUENCE [LARGE SCALE GENOMIC DNA]</scope>
    <source>
        <strain evidence="2">cv. Hass</strain>
    </source>
</reference>
<organism evidence="1 2">
    <name type="scientific">Persea americana</name>
    <name type="common">Avocado</name>
    <dbReference type="NCBI Taxonomy" id="3435"/>
    <lineage>
        <taxon>Eukaryota</taxon>
        <taxon>Viridiplantae</taxon>
        <taxon>Streptophyta</taxon>
        <taxon>Embryophyta</taxon>
        <taxon>Tracheophyta</taxon>
        <taxon>Spermatophyta</taxon>
        <taxon>Magnoliopsida</taxon>
        <taxon>Magnoliidae</taxon>
        <taxon>Laurales</taxon>
        <taxon>Lauraceae</taxon>
        <taxon>Persea</taxon>
    </lineage>
</organism>
<proteinExistence type="predicted"/>
<keyword evidence="2" id="KW-1185">Reference proteome</keyword>
<dbReference type="Proteomes" id="UP001234297">
    <property type="component" value="Chromosome 5"/>
</dbReference>
<evidence type="ECO:0000313" key="2">
    <source>
        <dbReference type="Proteomes" id="UP001234297"/>
    </source>
</evidence>
<evidence type="ECO:0000313" key="1">
    <source>
        <dbReference type="EMBL" id="KAJ8641872.1"/>
    </source>
</evidence>
<sequence length="191" mass="21042">MADSRSNKRPRVDLDESSPDSPESPETKRLRENILDILDDEDAPDRDPATQDLASFMKSFEEEIGLSSSDSLHPPSQESEVGESLPDLGFLLGASDDELGLPPTSSSGEENEKDEEDILRGPSETVGFDQMWGFEDEIPCYDVLGYGIRSEEKHEEDSVVLGGLFDFSDAVSGPPSEFSEFPWRPESLPAL</sequence>
<accession>A0ACC2M8A7</accession>
<dbReference type="EMBL" id="CM056813">
    <property type="protein sequence ID" value="KAJ8641872.1"/>
    <property type="molecule type" value="Genomic_DNA"/>
</dbReference>
<name>A0ACC2M8A7_PERAE</name>
<protein>
    <submittedName>
        <fullName evidence="1">Uncharacterized protein</fullName>
    </submittedName>
</protein>
<gene>
    <name evidence="1" type="ORF">MRB53_018566</name>
</gene>